<feature type="compositionally biased region" description="Polar residues" evidence="1">
    <location>
        <begin position="86"/>
        <end position="103"/>
    </location>
</feature>
<dbReference type="Proteomes" id="UP000250235">
    <property type="component" value="Unassembled WGS sequence"/>
</dbReference>
<evidence type="ECO:0000256" key="1">
    <source>
        <dbReference type="SAM" id="MobiDB-lite"/>
    </source>
</evidence>
<organism evidence="2 3">
    <name type="scientific">Dorcoceras hygrometricum</name>
    <dbReference type="NCBI Taxonomy" id="472368"/>
    <lineage>
        <taxon>Eukaryota</taxon>
        <taxon>Viridiplantae</taxon>
        <taxon>Streptophyta</taxon>
        <taxon>Embryophyta</taxon>
        <taxon>Tracheophyta</taxon>
        <taxon>Spermatophyta</taxon>
        <taxon>Magnoliopsida</taxon>
        <taxon>eudicotyledons</taxon>
        <taxon>Gunneridae</taxon>
        <taxon>Pentapetalae</taxon>
        <taxon>asterids</taxon>
        <taxon>lamiids</taxon>
        <taxon>Lamiales</taxon>
        <taxon>Gesneriaceae</taxon>
        <taxon>Didymocarpoideae</taxon>
        <taxon>Trichosporeae</taxon>
        <taxon>Loxocarpinae</taxon>
        <taxon>Dorcoceras</taxon>
    </lineage>
</organism>
<dbReference type="AlphaFoldDB" id="A0A2Z7BQQ2"/>
<gene>
    <name evidence="2" type="ORF">F511_38797</name>
</gene>
<reference evidence="2 3" key="1">
    <citation type="journal article" date="2015" name="Proc. Natl. Acad. Sci. U.S.A.">
        <title>The resurrection genome of Boea hygrometrica: A blueprint for survival of dehydration.</title>
        <authorList>
            <person name="Xiao L."/>
            <person name="Yang G."/>
            <person name="Zhang L."/>
            <person name="Yang X."/>
            <person name="Zhao S."/>
            <person name="Ji Z."/>
            <person name="Zhou Q."/>
            <person name="Hu M."/>
            <person name="Wang Y."/>
            <person name="Chen M."/>
            <person name="Xu Y."/>
            <person name="Jin H."/>
            <person name="Xiao X."/>
            <person name="Hu G."/>
            <person name="Bao F."/>
            <person name="Hu Y."/>
            <person name="Wan P."/>
            <person name="Li L."/>
            <person name="Deng X."/>
            <person name="Kuang T."/>
            <person name="Xiang C."/>
            <person name="Zhu J.K."/>
            <person name="Oliver M.J."/>
            <person name="He Y."/>
        </authorList>
    </citation>
    <scope>NUCLEOTIDE SEQUENCE [LARGE SCALE GENOMIC DNA]</scope>
    <source>
        <strain evidence="3">cv. XS01</strain>
    </source>
</reference>
<proteinExistence type="predicted"/>
<dbReference type="EMBL" id="KV005113">
    <property type="protein sequence ID" value="KZV34291.1"/>
    <property type="molecule type" value="Genomic_DNA"/>
</dbReference>
<name>A0A2Z7BQQ2_9LAMI</name>
<sequence length="103" mass="11496">MKCMRAVKESVIYALGGKSGEPLYHAQPISRWKSSVRDIQKLRRTEELSGSPSRKFMNTANPSCSSYTSIYNSILVSIERAKQDEPSATSLALNNDGNRRQSN</sequence>
<evidence type="ECO:0000313" key="2">
    <source>
        <dbReference type="EMBL" id="KZV34291.1"/>
    </source>
</evidence>
<feature type="region of interest" description="Disordered" evidence="1">
    <location>
        <begin position="83"/>
        <end position="103"/>
    </location>
</feature>
<accession>A0A2Z7BQQ2</accession>
<protein>
    <submittedName>
        <fullName evidence="2">Uncharacterized protein</fullName>
    </submittedName>
</protein>
<evidence type="ECO:0000313" key="3">
    <source>
        <dbReference type="Proteomes" id="UP000250235"/>
    </source>
</evidence>
<keyword evidence="3" id="KW-1185">Reference proteome</keyword>